<dbReference type="EMBL" id="CP030918">
    <property type="protein sequence ID" value="AXC50912.1"/>
    <property type="molecule type" value="Genomic_DNA"/>
</dbReference>
<dbReference type="InterPro" id="IPR005331">
    <property type="entry name" value="Sulfotransferase"/>
</dbReference>
<dbReference type="Gene3D" id="3.40.50.300">
    <property type="entry name" value="P-loop containing nucleotide triphosphate hydrolases"/>
    <property type="match status" value="1"/>
</dbReference>
<dbReference type="GO" id="GO:0008146">
    <property type="term" value="F:sulfotransferase activity"/>
    <property type="evidence" value="ECO:0007669"/>
    <property type="project" value="InterPro"/>
</dbReference>
<dbReference type="AlphaFoldDB" id="A0A344PNF7"/>
<protein>
    <recommendedName>
        <fullName evidence="11">Sulfotransferase family protein</fullName>
    </recommendedName>
</protein>
<dbReference type="PANTHER" id="PTHR12137">
    <property type="entry name" value="CARBOHYDRATE SULFOTRANSFERASE"/>
    <property type="match status" value="1"/>
</dbReference>
<feature type="compositionally biased region" description="Basic and acidic residues" evidence="8">
    <location>
        <begin position="23"/>
        <end position="37"/>
    </location>
</feature>
<evidence type="ECO:0000256" key="2">
    <source>
        <dbReference type="ARBA" id="ARBA00022679"/>
    </source>
</evidence>
<accession>A0A344PNF7</accession>
<dbReference type="KEGG" id="pars:DRW48_15605"/>
<organism evidence="9 10">
    <name type="scientific">Paracoccus suum</name>
    <dbReference type="NCBI Taxonomy" id="2259340"/>
    <lineage>
        <taxon>Bacteria</taxon>
        <taxon>Pseudomonadati</taxon>
        <taxon>Pseudomonadota</taxon>
        <taxon>Alphaproteobacteria</taxon>
        <taxon>Rhodobacterales</taxon>
        <taxon>Paracoccaceae</taxon>
        <taxon>Paracoccus</taxon>
    </lineage>
</organism>
<keyword evidence="2" id="KW-0808">Transferase</keyword>
<dbReference type="GO" id="GO:0016051">
    <property type="term" value="P:carbohydrate biosynthetic process"/>
    <property type="evidence" value="ECO:0007669"/>
    <property type="project" value="InterPro"/>
</dbReference>
<evidence type="ECO:0000256" key="7">
    <source>
        <dbReference type="ARBA" id="ARBA00023180"/>
    </source>
</evidence>
<keyword evidence="3" id="KW-0812">Transmembrane</keyword>
<keyword evidence="6" id="KW-0472">Membrane</keyword>
<proteinExistence type="predicted"/>
<evidence type="ECO:0000256" key="3">
    <source>
        <dbReference type="ARBA" id="ARBA00022692"/>
    </source>
</evidence>
<dbReference type="Pfam" id="PF03567">
    <property type="entry name" value="Sulfotransfer_2"/>
    <property type="match status" value="1"/>
</dbReference>
<dbReference type="InterPro" id="IPR018011">
    <property type="entry name" value="Carb_sulfotrans_8-10"/>
</dbReference>
<evidence type="ECO:0008006" key="11">
    <source>
        <dbReference type="Google" id="ProtNLM"/>
    </source>
</evidence>
<feature type="region of interest" description="Disordered" evidence="8">
    <location>
        <begin position="1"/>
        <end position="51"/>
    </location>
</feature>
<keyword evidence="4" id="KW-1133">Transmembrane helix</keyword>
<gene>
    <name evidence="9" type="ORF">DRW48_15605</name>
</gene>
<reference evidence="10" key="1">
    <citation type="submission" date="2018-07" db="EMBL/GenBank/DDBJ databases">
        <title>Genome sequencing of Paracoccus sp. SC2-6.</title>
        <authorList>
            <person name="Heo J."/>
            <person name="Kim S.-J."/>
            <person name="Kwon S.-W."/>
        </authorList>
    </citation>
    <scope>NUCLEOTIDE SEQUENCE [LARGE SCALE GENOMIC DNA]</scope>
    <source>
        <strain evidence="10">SC2-6</strain>
    </source>
</reference>
<dbReference type="PANTHER" id="PTHR12137:SF54">
    <property type="entry name" value="CARBOHYDRATE SULFOTRANSFERASE"/>
    <property type="match status" value="1"/>
</dbReference>
<evidence type="ECO:0000313" key="9">
    <source>
        <dbReference type="EMBL" id="AXC50912.1"/>
    </source>
</evidence>
<dbReference type="Proteomes" id="UP000252023">
    <property type="component" value="Chromosome"/>
</dbReference>
<keyword evidence="10" id="KW-1185">Reference proteome</keyword>
<comment type="subcellular location">
    <subcellularLocation>
        <location evidence="1">Golgi apparatus membrane</location>
        <topology evidence="1">Single-pass type II membrane protein</topology>
    </subcellularLocation>
</comment>
<dbReference type="OrthoDB" id="554104at2"/>
<dbReference type="GO" id="GO:0016020">
    <property type="term" value="C:membrane"/>
    <property type="evidence" value="ECO:0007669"/>
    <property type="project" value="InterPro"/>
</dbReference>
<evidence type="ECO:0000256" key="1">
    <source>
        <dbReference type="ARBA" id="ARBA00004323"/>
    </source>
</evidence>
<evidence type="ECO:0000256" key="4">
    <source>
        <dbReference type="ARBA" id="ARBA00022989"/>
    </source>
</evidence>
<keyword evidence="5" id="KW-0333">Golgi apparatus</keyword>
<keyword evidence="7" id="KW-0325">Glycoprotein</keyword>
<evidence type="ECO:0000313" key="10">
    <source>
        <dbReference type="Proteomes" id="UP000252023"/>
    </source>
</evidence>
<dbReference type="InterPro" id="IPR027417">
    <property type="entry name" value="P-loop_NTPase"/>
</dbReference>
<evidence type="ECO:0000256" key="5">
    <source>
        <dbReference type="ARBA" id="ARBA00023034"/>
    </source>
</evidence>
<evidence type="ECO:0000256" key="8">
    <source>
        <dbReference type="SAM" id="MobiDB-lite"/>
    </source>
</evidence>
<name>A0A344PNF7_9RHOB</name>
<evidence type="ECO:0000256" key="6">
    <source>
        <dbReference type="ARBA" id="ARBA00023136"/>
    </source>
</evidence>
<sequence length="269" mass="30580">MLDAPGRAGGREARGRSAPGQGRDGKPKKGRQEDRPVRRARSVAGTSGMKTQRRDGMAIIVDKYKLAYLPVPKIACTSLKEVFYRIENDHDFVPAVRNSGMFHIHHFYPTPPFRTVPRWRMKEHYRFCVVRDPIKRLLSCYSNRVRHHRELAARHLSAEAVAAGAIADPDLETFVERLEVYRKHSGQILHHSDPQVVFLGPDVGYFSRVFQMNELDQLTAELRERTGLALELPHSQSGGPKLSPGDLSVAARDKLLRFYRADYDAYSFS</sequence>